<evidence type="ECO:0000313" key="3">
    <source>
        <dbReference type="Proteomes" id="UP000078428"/>
    </source>
</evidence>
<evidence type="ECO:0000256" key="1">
    <source>
        <dbReference type="SAM" id="Phobius"/>
    </source>
</evidence>
<dbReference type="RefSeq" id="WP_068493508.1">
    <property type="nucleotide sequence ID" value="NZ_LWQT01000066.1"/>
</dbReference>
<keyword evidence="1" id="KW-0812">Transmembrane</keyword>
<gene>
    <name evidence="2" type="ORF">A6A04_03285</name>
</gene>
<keyword evidence="3" id="KW-1185">Reference proteome</keyword>
<keyword evidence="1" id="KW-1133">Transmembrane helix</keyword>
<name>A0A178MKS1_9PROT</name>
<organism evidence="2 3">
    <name type="scientific">Paramagnetospirillum marisnigri</name>
    <dbReference type="NCBI Taxonomy" id="1285242"/>
    <lineage>
        <taxon>Bacteria</taxon>
        <taxon>Pseudomonadati</taxon>
        <taxon>Pseudomonadota</taxon>
        <taxon>Alphaproteobacteria</taxon>
        <taxon>Rhodospirillales</taxon>
        <taxon>Magnetospirillaceae</taxon>
        <taxon>Paramagnetospirillum</taxon>
    </lineage>
</organism>
<feature type="transmembrane region" description="Helical" evidence="1">
    <location>
        <begin position="246"/>
        <end position="264"/>
    </location>
</feature>
<protein>
    <submittedName>
        <fullName evidence="2">Uncharacterized protein</fullName>
    </submittedName>
</protein>
<dbReference type="AlphaFoldDB" id="A0A178MKS1"/>
<reference evidence="2 3" key="1">
    <citation type="submission" date="2016-04" db="EMBL/GenBank/DDBJ databases">
        <title>Draft genome sequence of freshwater magnetotactic bacteria Magnetospirillum marisnigri SP-1 and Magnetospirillum moscoviense BB-1.</title>
        <authorList>
            <person name="Koziaeva V."/>
            <person name="Dziuba M.V."/>
            <person name="Ivanov T.M."/>
            <person name="Kuznetsov B."/>
            <person name="Grouzdev D.S."/>
        </authorList>
    </citation>
    <scope>NUCLEOTIDE SEQUENCE [LARGE SCALE GENOMIC DNA]</scope>
    <source>
        <strain evidence="2 3">SP-1</strain>
    </source>
</reference>
<feature type="transmembrane region" description="Helical" evidence="1">
    <location>
        <begin position="339"/>
        <end position="360"/>
    </location>
</feature>
<proteinExistence type="predicted"/>
<feature type="transmembrane region" description="Helical" evidence="1">
    <location>
        <begin position="175"/>
        <end position="194"/>
    </location>
</feature>
<feature type="transmembrane region" description="Helical" evidence="1">
    <location>
        <begin position="125"/>
        <end position="148"/>
    </location>
</feature>
<keyword evidence="1" id="KW-0472">Membrane</keyword>
<evidence type="ECO:0000313" key="2">
    <source>
        <dbReference type="EMBL" id="OAN49153.1"/>
    </source>
</evidence>
<sequence>MTPKLSPDRLLLAGAVVVAGLMAAQILGSPAALIFDEILHFPGVALFQSLGPGEDFLRRLPTAVGPLYALIHWAALPLTAGTAPGVRLINPLLAGLMLLALAHILKRRNQPPLAVVMALAVPTVWVVTGMALTEIPAMLFVALGMAALTDEANRDRAAILSGLAFGLAALGRQPYVAMVPLVAGIFLVLGGWGWRQVVLHLACGLPLPVMEMAIWKGFMPPGEGLTWDGFTPPAERRADAFNLRSMALSLGYCGAFMLLMAPGLMRPGRAVLMAAVAVFAANATTGFLHAVPMTSALQSLLPDSVIGLLAVAASSLIAVLAWLFAAATMSWLWRRRRDAFDVVVGLAALGIAIHPGVIALSFTSRYTMMALPFLVIMAASAMPATPWRLARLGIGAALGAVMLNSYYTTWAALLSQGLHGGGLR</sequence>
<accession>A0A178MKS1</accession>
<comment type="caution">
    <text evidence="2">The sequence shown here is derived from an EMBL/GenBank/DDBJ whole genome shotgun (WGS) entry which is preliminary data.</text>
</comment>
<feature type="transmembrane region" description="Helical" evidence="1">
    <location>
        <begin position="88"/>
        <end position="105"/>
    </location>
</feature>
<dbReference type="Proteomes" id="UP000078428">
    <property type="component" value="Unassembled WGS sequence"/>
</dbReference>
<dbReference type="EMBL" id="LWQT01000066">
    <property type="protein sequence ID" value="OAN49153.1"/>
    <property type="molecule type" value="Genomic_DNA"/>
</dbReference>
<dbReference type="STRING" id="1285242.A6A04_03285"/>
<dbReference type="OrthoDB" id="644076at2"/>
<feature type="transmembrane region" description="Helical" evidence="1">
    <location>
        <begin position="271"/>
        <end position="292"/>
    </location>
</feature>
<feature type="transmembrane region" description="Helical" evidence="1">
    <location>
        <begin position="392"/>
        <end position="413"/>
    </location>
</feature>
<feature type="transmembrane region" description="Helical" evidence="1">
    <location>
        <begin position="366"/>
        <end position="385"/>
    </location>
</feature>
<feature type="transmembrane region" description="Helical" evidence="1">
    <location>
        <begin position="304"/>
        <end position="327"/>
    </location>
</feature>